<evidence type="ECO:0000256" key="8">
    <source>
        <dbReference type="ARBA" id="ARBA00022777"/>
    </source>
</evidence>
<protein>
    <recommendedName>
        <fullName evidence="3">histidine kinase</fullName>
        <ecNumber evidence="3">2.7.13.3</ecNumber>
    </recommendedName>
</protein>
<dbReference type="InterPro" id="IPR004358">
    <property type="entry name" value="Sig_transdc_His_kin-like_C"/>
</dbReference>
<dbReference type="SMART" id="SM00388">
    <property type="entry name" value="HisKA"/>
    <property type="match status" value="1"/>
</dbReference>
<proteinExistence type="predicted"/>
<dbReference type="Gene3D" id="3.30.565.10">
    <property type="entry name" value="Histidine kinase-like ATPase, C-terminal domain"/>
    <property type="match status" value="1"/>
</dbReference>
<keyword evidence="12 13" id="KW-0472">Membrane</keyword>
<evidence type="ECO:0000256" key="10">
    <source>
        <dbReference type="ARBA" id="ARBA00022989"/>
    </source>
</evidence>
<dbReference type="InterPro" id="IPR036890">
    <property type="entry name" value="HATPase_C_sf"/>
</dbReference>
<dbReference type="InterPro" id="IPR005467">
    <property type="entry name" value="His_kinase_dom"/>
</dbReference>
<dbReference type="SUPFAM" id="SSF47384">
    <property type="entry name" value="Homodimeric domain of signal transducing histidine kinase"/>
    <property type="match status" value="1"/>
</dbReference>
<sequence length="346" mass="39607">MSKDKIIILLFLQFIVISILLLININAHPLTFLEWALFIALFLIIVILFAKKLNDRKNLKHTIKLLKRANSGNLNVRLFANGDHLFNQFIFAINELIQQLEKVQIQSIKSQNSRKRLLSSISHDIRTPLTSIIGYIDVLKDDIAVSKQEEQEYYEIITKKANGLKDLIEEFFNLAKLDADEIPIKEEYLDFSEAVRESLIEFLPVIQKEGMNLEVTIPETKCYILADKLSITRIINNMIKNVIQHGKKGKVIGVDMIETPHSYQLDIWDKGPGIPKADIGNVFERMYRGDQSRNQLNGGSGIGLAIAKTLVEKNKGEIWVESIPWIKTTFSLSFPKSDFKKQLRNS</sequence>
<feature type="transmembrane region" description="Helical" evidence="13">
    <location>
        <begin position="7"/>
        <end position="26"/>
    </location>
</feature>
<dbReference type="PRINTS" id="PR00344">
    <property type="entry name" value="BCTRLSENSOR"/>
</dbReference>
<evidence type="ECO:0000256" key="13">
    <source>
        <dbReference type="SAM" id="Phobius"/>
    </source>
</evidence>
<accession>A0A1G9CA35</accession>
<dbReference type="SUPFAM" id="SSF55874">
    <property type="entry name" value="ATPase domain of HSP90 chaperone/DNA topoisomerase II/histidine kinase"/>
    <property type="match status" value="1"/>
</dbReference>
<evidence type="ECO:0000313" key="16">
    <source>
        <dbReference type="Proteomes" id="UP000242700"/>
    </source>
</evidence>
<dbReference type="GO" id="GO:0000155">
    <property type="term" value="F:phosphorelay sensor kinase activity"/>
    <property type="evidence" value="ECO:0007669"/>
    <property type="project" value="InterPro"/>
</dbReference>
<keyword evidence="5" id="KW-0808">Transferase</keyword>
<dbReference type="EMBL" id="FNFI01000009">
    <property type="protein sequence ID" value="SDK48284.1"/>
    <property type="molecule type" value="Genomic_DNA"/>
</dbReference>
<evidence type="ECO:0000256" key="7">
    <source>
        <dbReference type="ARBA" id="ARBA00022741"/>
    </source>
</evidence>
<dbReference type="OrthoDB" id="335833at2"/>
<dbReference type="RefSeq" id="WP_092598706.1">
    <property type="nucleotide sequence ID" value="NZ_FNFI01000009.1"/>
</dbReference>
<comment type="catalytic activity">
    <reaction evidence="1">
        <text>ATP + protein L-histidine = ADP + protein N-phospho-L-histidine.</text>
        <dbReference type="EC" id="2.7.13.3"/>
    </reaction>
</comment>
<keyword evidence="10 13" id="KW-1133">Transmembrane helix</keyword>
<dbReference type="PROSITE" id="PS50109">
    <property type="entry name" value="HIS_KIN"/>
    <property type="match status" value="1"/>
</dbReference>
<keyword evidence="6 13" id="KW-0812">Transmembrane</keyword>
<keyword evidence="4" id="KW-0597">Phosphoprotein</keyword>
<evidence type="ECO:0000256" key="12">
    <source>
        <dbReference type="ARBA" id="ARBA00023136"/>
    </source>
</evidence>
<feature type="domain" description="Histidine kinase" evidence="14">
    <location>
        <begin position="120"/>
        <end position="338"/>
    </location>
</feature>
<dbReference type="InterPro" id="IPR036097">
    <property type="entry name" value="HisK_dim/P_sf"/>
</dbReference>
<dbReference type="PANTHER" id="PTHR45528">
    <property type="entry name" value="SENSOR HISTIDINE KINASE CPXA"/>
    <property type="match status" value="1"/>
</dbReference>
<dbReference type="Proteomes" id="UP000242700">
    <property type="component" value="Unassembled WGS sequence"/>
</dbReference>
<evidence type="ECO:0000256" key="11">
    <source>
        <dbReference type="ARBA" id="ARBA00023012"/>
    </source>
</evidence>
<evidence type="ECO:0000259" key="14">
    <source>
        <dbReference type="PROSITE" id="PS50109"/>
    </source>
</evidence>
<keyword evidence="9" id="KW-0067">ATP-binding</keyword>
<dbReference type="FunFam" id="1.10.287.130:FF:000001">
    <property type="entry name" value="Two-component sensor histidine kinase"/>
    <property type="match status" value="1"/>
</dbReference>
<dbReference type="Pfam" id="PF00512">
    <property type="entry name" value="HisKA"/>
    <property type="match status" value="1"/>
</dbReference>
<keyword evidence="8 15" id="KW-0418">Kinase</keyword>
<evidence type="ECO:0000256" key="1">
    <source>
        <dbReference type="ARBA" id="ARBA00000085"/>
    </source>
</evidence>
<evidence type="ECO:0000256" key="3">
    <source>
        <dbReference type="ARBA" id="ARBA00012438"/>
    </source>
</evidence>
<dbReference type="STRING" id="586411.SAMN05216187_10958"/>
<dbReference type="Gene3D" id="1.10.287.130">
    <property type="match status" value="1"/>
</dbReference>
<dbReference type="EC" id="2.7.13.3" evidence="3"/>
<feature type="transmembrane region" description="Helical" evidence="13">
    <location>
        <begin position="32"/>
        <end position="50"/>
    </location>
</feature>
<dbReference type="Pfam" id="PF02518">
    <property type="entry name" value="HATPase_c"/>
    <property type="match status" value="1"/>
</dbReference>
<evidence type="ECO:0000313" key="15">
    <source>
        <dbReference type="EMBL" id="SDK48284.1"/>
    </source>
</evidence>
<evidence type="ECO:0000256" key="5">
    <source>
        <dbReference type="ARBA" id="ARBA00022679"/>
    </source>
</evidence>
<organism evidence="15 16">
    <name type="scientific">Jeotgalicoccus aerolatus</name>
    <dbReference type="NCBI Taxonomy" id="709510"/>
    <lineage>
        <taxon>Bacteria</taxon>
        <taxon>Bacillati</taxon>
        <taxon>Bacillota</taxon>
        <taxon>Bacilli</taxon>
        <taxon>Bacillales</taxon>
        <taxon>Staphylococcaceae</taxon>
        <taxon>Jeotgalicoccus</taxon>
    </lineage>
</organism>
<evidence type="ECO:0000256" key="6">
    <source>
        <dbReference type="ARBA" id="ARBA00022692"/>
    </source>
</evidence>
<comment type="subcellular location">
    <subcellularLocation>
        <location evidence="2">Membrane</location>
        <topology evidence="2">Multi-pass membrane protein</topology>
    </subcellularLocation>
</comment>
<dbReference type="InterPro" id="IPR003594">
    <property type="entry name" value="HATPase_dom"/>
</dbReference>
<gene>
    <name evidence="15" type="ORF">SAMN05216187_10958</name>
</gene>
<reference evidence="16" key="1">
    <citation type="submission" date="2016-10" db="EMBL/GenBank/DDBJ databases">
        <authorList>
            <person name="Varghese N."/>
            <person name="Submissions S."/>
        </authorList>
    </citation>
    <scope>NUCLEOTIDE SEQUENCE [LARGE SCALE GENOMIC DNA]</scope>
    <source>
        <strain evidence="16">CGMCC 1.8911</strain>
    </source>
</reference>
<dbReference type="PANTHER" id="PTHR45528:SF8">
    <property type="entry name" value="HISTIDINE KINASE"/>
    <property type="match status" value="1"/>
</dbReference>
<dbReference type="InterPro" id="IPR003661">
    <property type="entry name" value="HisK_dim/P_dom"/>
</dbReference>
<dbReference type="InterPro" id="IPR050398">
    <property type="entry name" value="HssS/ArlS-like"/>
</dbReference>
<keyword evidence="11" id="KW-0902">Two-component regulatory system</keyword>
<evidence type="ECO:0000256" key="9">
    <source>
        <dbReference type="ARBA" id="ARBA00022840"/>
    </source>
</evidence>
<evidence type="ECO:0000256" key="2">
    <source>
        <dbReference type="ARBA" id="ARBA00004141"/>
    </source>
</evidence>
<dbReference type="SMART" id="SM00387">
    <property type="entry name" value="HATPase_c"/>
    <property type="match status" value="1"/>
</dbReference>
<dbReference type="GO" id="GO:0005524">
    <property type="term" value="F:ATP binding"/>
    <property type="evidence" value="ECO:0007669"/>
    <property type="project" value="UniProtKB-KW"/>
</dbReference>
<evidence type="ECO:0000256" key="4">
    <source>
        <dbReference type="ARBA" id="ARBA00022553"/>
    </source>
</evidence>
<keyword evidence="7" id="KW-0547">Nucleotide-binding</keyword>
<name>A0A1G9CA35_9STAP</name>
<dbReference type="CDD" id="cd00082">
    <property type="entry name" value="HisKA"/>
    <property type="match status" value="1"/>
</dbReference>
<dbReference type="AlphaFoldDB" id="A0A1G9CA35"/>
<dbReference type="GO" id="GO:0005886">
    <property type="term" value="C:plasma membrane"/>
    <property type="evidence" value="ECO:0007669"/>
    <property type="project" value="TreeGrafter"/>
</dbReference>